<dbReference type="EMBL" id="MCFE01000412">
    <property type="protein sequence ID" value="ORX89926.1"/>
    <property type="molecule type" value="Genomic_DNA"/>
</dbReference>
<reference evidence="5 6" key="1">
    <citation type="submission" date="2016-07" db="EMBL/GenBank/DDBJ databases">
        <title>Pervasive Adenine N6-methylation of Active Genes in Fungi.</title>
        <authorList>
            <consortium name="DOE Joint Genome Institute"/>
            <person name="Mondo S.J."/>
            <person name="Dannebaum R.O."/>
            <person name="Kuo R.C."/>
            <person name="Labutti K."/>
            <person name="Haridas S."/>
            <person name="Kuo A."/>
            <person name="Salamov A."/>
            <person name="Ahrendt S.R."/>
            <person name="Lipzen A."/>
            <person name="Sullivan W."/>
            <person name="Andreopoulos W.B."/>
            <person name="Clum A."/>
            <person name="Lindquist E."/>
            <person name="Daum C."/>
            <person name="Ramamoorthy G.K."/>
            <person name="Gryganskyi A."/>
            <person name="Culley D."/>
            <person name="Magnuson J.K."/>
            <person name="James T.Y."/>
            <person name="O'Malley M.A."/>
            <person name="Stajich J.E."/>
            <person name="Spatafora J.W."/>
            <person name="Visel A."/>
            <person name="Grigoriev I.V."/>
        </authorList>
    </citation>
    <scope>NUCLEOTIDE SEQUENCE [LARGE SCALE GENOMIC DNA]</scope>
    <source>
        <strain evidence="5 6">CBS 931.73</strain>
    </source>
</reference>
<dbReference type="Pfam" id="PF04032">
    <property type="entry name" value="Rpr2"/>
    <property type="match status" value="1"/>
</dbReference>
<dbReference type="Proteomes" id="UP000193498">
    <property type="component" value="Unassembled WGS sequence"/>
</dbReference>
<evidence type="ECO:0000256" key="2">
    <source>
        <dbReference type="ARBA" id="ARBA00022723"/>
    </source>
</evidence>
<organism evidence="5 6">
    <name type="scientific">Basidiobolus meristosporus CBS 931.73</name>
    <dbReference type="NCBI Taxonomy" id="1314790"/>
    <lineage>
        <taxon>Eukaryota</taxon>
        <taxon>Fungi</taxon>
        <taxon>Fungi incertae sedis</taxon>
        <taxon>Zoopagomycota</taxon>
        <taxon>Entomophthoromycotina</taxon>
        <taxon>Basidiobolomycetes</taxon>
        <taxon>Basidiobolales</taxon>
        <taxon>Basidiobolaceae</taxon>
        <taxon>Basidiobolus</taxon>
    </lineage>
</organism>
<evidence type="ECO:0000256" key="3">
    <source>
        <dbReference type="ARBA" id="ARBA00022833"/>
    </source>
</evidence>
<dbReference type="GO" id="GO:0046872">
    <property type="term" value="F:metal ion binding"/>
    <property type="evidence" value="ECO:0007669"/>
    <property type="project" value="UniProtKB-KW"/>
</dbReference>
<comment type="similarity">
    <text evidence="4">Belongs to the eukaryotic/archaeal RNase P protein component 4 family.</text>
</comment>
<keyword evidence="2" id="KW-0479">Metal-binding</keyword>
<protein>
    <submittedName>
        <fullName evidence="5">Rpr2-domain-containing protein</fullName>
    </submittedName>
</protein>
<evidence type="ECO:0000256" key="4">
    <source>
        <dbReference type="ARBA" id="ARBA00038402"/>
    </source>
</evidence>
<proteinExistence type="inferred from homology"/>
<comment type="caution">
    <text evidence="5">The sequence shown here is derived from an EMBL/GenBank/DDBJ whole genome shotgun (WGS) entry which is preliminary data.</text>
</comment>
<dbReference type="PANTHER" id="PTHR14742:SF0">
    <property type="entry name" value="RIBONUCLEASE P PROTEIN SUBUNIT P21"/>
    <property type="match status" value="1"/>
</dbReference>
<dbReference type="Gene3D" id="6.20.50.20">
    <property type="match status" value="1"/>
</dbReference>
<keyword evidence="6" id="KW-1185">Reference proteome</keyword>
<evidence type="ECO:0000313" key="5">
    <source>
        <dbReference type="EMBL" id="ORX89926.1"/>
    </source>
</evidence>
<evidence type="ECO:0000313" key="6">
    <source>
        <dbReference type="Proteomes" id="UP000193498"/>
    </source>
</evidence>
<gene>
    <name evidence="5" type="ORF">K493DRAFT_318326</name>
</gene>
<keyword evidence="3" id="KW-0862">Zinc</keyword>
<dbReference type="STRING" id="1314790.A0A1Y1XWR8"/>
<dbReference type="GO" id="GO:0008033">
    <property type="term" value="P:tRNA processing"/>
    <property type="evidence" value="ECO:0007669"/>
    <property type="project" value="UniProtKB-KW"/>
</dbReference>
<dbReference type="FunCoup" id="A0A1Y1XWR8">
    <property type="interactions" value="1"/>
</dbReference>
<dbReference type="GO" id="GO:0005655">
    <property type="term" value="C:nucleolar ribonuclease P complex"/>
    <property type="evidence" value="ECO:0007669"/>
    <property type="project" value="TreeGrafter"/>
</dbReference>
<dbReference type="OrthoDB" id="128536at2759"/>
<evidence type="ECO:0000256" key="1">
    <source>
        <dbReference type="ARBA" id="ARBA00022694"/>
    </source>
</evidence>
<sequence length="138" mass="15766">MAKKKEKKNANSQVQHREIYHRMNFLYQASMMMAATAGSASSSDLGNLGRFYASHMREIGKRVVLRIDPKVKRTICRHCEIPLIPAITSNTTIQNSPETTVLVRCRKCQHRRKYLANPEHKLFGEIPENVLEDTSISP</sequence>
<name>A0A1Y1XWR8_9FUNG</name>
<dbReference type="AlphaFoldDB" id="A0A1Y1XWR8"/>
<dbReference type="PANTHER" id="PTHR14742">
    <property type="entry name" value="RIBONUCLEASE P SUBUNIT P21"/>
    <property type="match status" value="1"/>
</dbReference>
<dbReference type="InterPro" id="IPR007175">
    <property type="entry name" value="Rpr2/Snm1/Rpp21"/>
</dbReference>
<dbReference type="InParanoid" id="A0A1Y1XWR8"/>
<keyword evidence="1" id="KW-0819">tRNA processing</keyword>
<accession>A0A1Y1XWR8</accession>